<protein>
    <submittedName>
        <fullName evidence="1">FMN-binding negative transcriptional regulator</fullName>
    </submittedName>
</protein>
<dbReference type="InterPro" id="IPR012349">
    <property type="entry name" value="Split_barrel_FMN-bd"/>
</dbReference>
<dbReference type="InterPro" id="IPR007396">
    <property type="entry name" value="TR_PAI2-type"/>
</dbReference>
<name>A0A3D3R610_9PLAN</name>
<dbReference type="RefSeq" id="WP_278442546.1">
    <property type="nucleotide sequence ID" value="NZ_CAXBMG010000009.1"/>
</dbReference>
<dbReference type="EMBL" id="DQAY01000085">
    <property type="protein sequence ID" value="HCO24235.1"/>
    <property type="molecule type" value="Genomic_DNA"/>
</dbReference>
<dbReference type="Gene3D" id="2.30.110.10">
    <property type="entry name" value="Electron Transport, Fmn-binding Protein, Chain A"/>
    <property type="match status" value="1"/>
</dbReference>
<dbReference type="Proteomes" id="UP000263642">
    <property type="component" value="Unassembled WGS sequence"/>
</dbReference>
<dbReference type="SUPFAM" id="SSF50475">
    <property type="entry name" value="FMN-binding split barrel"/>
    <property type="match status" value="1"/>
</dbReference>
<gene>
    <name evidence="1" type="ORF">DIT97_14770</name>
</gene>
<sequence length="216" mass="24396">MYVPSSFAETDLKTLHRFIEEHSFATLITNAEGSAFASHLPLLLDRSVGEFGQLIGHLAKANPQSDQLQNQSLLMIFHGPHAYISPAWYESDHTVPTWNYQAVHVYGSCTLETDPAQLKRILEKYVSFYEAAQPVPWSIPDSDTDFVDSLLPAIVGFRIQIERIEGKFKLNQNHSAERQQKVINALRQQAGENQQAIADQMQAHLHQNENDTPSRS</sequence>
<dbReference type="PANTHER" id="PTHR35802:SF1">
    <property type="entry name" value="PROTEASE SYNTHASE AND SPORULATION PROTEIN PAI 2"/>
    <property type="match status" value="1"/>
</dbReference>
<evidence type="ECO:0000313" key="1">
    <source>
        <dbReference type="EMBL" id="HCO24235.1"/>
    </source>
</evidence>
<dbReference type="AlphaFoldDB" id="A0A3D3R610"/>
<dbReference type="PIRSF" id="PIRSF010372">
    <property type="entry name" value="PaiB"/>
    <property type="match status" value="1"/>
</dbReference>
<organism evidence="1 2">
    <name type="scientific">Gimesia maris</name>
    <dbReference type="NCBI Taxonomy" id="122"/>
    <lineage>
        <taxon>Bacteria</taxon>
        <taxon>Pseudomonadati</taxon>
        <taxon>Planctomycetota</taxon>
        <taxon>Planctomycetia</taxon>
        <taxon>Planctomycetales</taxon>
        <taxon>Planctomycetaceae</taxon>
        <taxon>Gimesia</taxon>
    </lineage>
</organism>
<reference evidence="1 2" key="1">
    <citation type="journal article" date="2018" name="Nat. Biotechnol.">
        <title>A standardized bacterial taxonomy based on genome phylogeny substantially revises the tree of life.</title>
        <authorList>
            <person name="Parks D.H."/>
            <person name="Chuvochina M."/>
            <person name="Waite D.W."/>
            <person name="Rinke C."/>
            <person name="Skarshewski A."/>
            <person name="Chaumeil P.A."/>
            <person name="Hugenholtz P."/>
        </authorList>
    </citation>
    <scope>NUCLEOTIDE SEQUENCE [LARGE SCALE GENOMIC DNA]</scope>
    <source>
        <strain evidence="1">UBA9375</strain>
    </source>
</reference>
<dbReference type="PANTHER" id="PTHR35802">
    <property type="entry name" value="PROTEASE SYNTHASE AND SPORULATION PROTEIN PAI 2"/>
    <property type="match status" value="1"/>
</dbReference>
<dbReference type="Pfam" id="PF04299">
    <property type="entry name" value="FMN_bind_2"/>
    <property type="match status" value="1"/>
</dbReference>
<proteinExistence type="predicted"/>
<accession>A0A3D3R610</accession>
<comment type="caution">
    <text evidence="1">The sequence shown here is derived from an EMBL/GenBank/DDBJ whole genome shotgun (WGS) entry which is preliminary data.</text>
</comment>
<evidence type="ECO:0000313" key="2">
    <source>
        <dbReference type="Proteomes" id="UP000263642"/>
    </source>
</evidence>